<dbReference type="AlphaFoldDB" id="A0A671TTY3"/>
<protein>
    <submittedName>
        <fullName evidence="1">Uncharacterized protein</fullName>
    </submittedName>
</protein>
<sequence length="282" mass="32279">MITKCENVRPCRASWTFKLHPAQEQLLEHVLDTHKPADELIVKTGKSCLTRSDFWRLGLNKEMESTIGNACFEVIEKIAQSQGKNIFVADLYIVPTWRKPTLCDPLVSLPNDASSRDAIVIPVWKPGHFLLSVSSDAYCNRWFACHVNICIKCIMYIKKYPSFSITVLVWCCVVLSHNVEFKCHQLQLQVLKPTQREILFLDSLSAPLGFGDEEMMGLLRSLTKTFLCAFWSSCSKAVLKSSVFCFLTRSCSDLRDSLFMVQHKYILVYEIMVVHFILVLQI</sequence>
<organism evidence="1 2">
    <name type="scientific">Sparus aurata</name>
    <name type="common">Gilthead sea bream</name>
    <dbReference type="NCBI Taxonomy" id="8175"/>
    <lineage>
        <taxon>Eukaryota</taxon>
        <taxon>Metazoa</taxon>
        <taxon>Chordata</taxon>
        <taxon>Craniata</taxon>
        <taxon>Vertebrata</taxon>
        <taxon>Euteleostomi</taxon>
        <taxon>Actinopterygii</taxon>
        <taxon>Neopterygii</taxon>
        <taxon>Teleostei</taxon>
        <taxon>Neoteleostei</taxon>
        <taxon>Acanthomorphata</taxon>
        <taxon>Eupercaria</taxon>
        <taxon>Spariformes</taxon>
        <taxon>Sparidae</taxon>
        <taxon>Sparus</taxon>
    </lineage>
</organism>
<dbReference type="Ensembl" id="ENSSAUT00010005156.1">
    <property type="protein sequence ID" value="ENSSAUP00010004775.1"/>
    <property type="gene ID" value="ENSSAUG00010002449.1"/>
</dbReference>
<dbReference type="InterPro" id="IPR038765">
    <property type="entry name" value="Papain-like_cys_pep_sf"/>
</dbReference>
<accession>A0A671TTY3</accession>
<keyword evidence="2" id="KW-1185">Reference proteome</keyword>
<reference evidence="1" key="1">
    <citation type="submission" date="2021-04" db="EMBL/GenBank/DDBJ databases">
        <authorList>
            <consortium name="Wellcome Sanger Institute Data Sharing"/>
        </authorList>
    </citation>
    <scope>NUCLEOTIDE SEQUENCE [LARGE SCALE GENOMIC DNA]</scope>
</reference>
<proteinExistence type="predicted"/>
<name>A0A671TTY3_SPAAU</name>
<dbReference type="Proteomes" id="UP000472265">
    <property type="component" value="Chromosome 2"/>
</dbReference>
<reference evidence="1" key="3">
    <citation type="submission" date="2025-09" db="UniProtKB">
        <authorList>
            <consortium name="Ensembl"/>
        </authorList>
    </citation>
    <scope>IDENTIFICATION</scope>
</reference>
<evidence type="ECO:0000313" key="1">
    <source>
        <dbReference type="Ensembl" id="ENSSAUP00010004775.1"/>
    </source>
</evidence>
<dbReference type="Gene3D" id="3.40.395.10">
    <property type="entry name" value="Adenoviral Proteinase, Chain A"/>
    <property type="match status" value="1"/>
</dbReference>
<dbReference type="GeneTree" id="ENSGT01120000271959"/>
<dbReference type="InParanoid" id="A0A671TTY3"/>
<evidence type="ECO:0000313" key="2">
    <source>
        <dbReference type="Proteomes" id="UP000472265"/>
    </source>
</evidence>
<reference evidence="1" key="2">
    <citation type="submission" date="2025-08" db="UniProtKB">
        <authorList>
            <consortium name="Ensembl"/>
        </authorList>
    </citation>
    <scope>IDENTIFICATION</scope>
</reference>
<dbReference type="SUPFAM" id="SSF54001">
    <property type="entry name" value="Cysteine proteinases"/>
    <property type="match status" value="1"/>
</dbReference>